<dbReference type="InterPro" id="IPR011990">
    <property type="entry name" value="TPR-like_helical_dom_sf"/>
</dbReference>
<dbReference type="GO" id="GO:0051879">
    <property type="term" value="F:Hsp90 protein binding"/>
    <property type="evidence" value="ECO:0007669"/>
    <property type="project" value="TreeGrafter"/>
</dbReference>
<dbReference type="STRING" id="158441.A0A226CZC4"/>
<dbReference type="Gene3D" id="1.25.40.10">
    <property type="entry name" value="Tetratricopeptide repeat domain"/>
    <property type="match status" value="3"/>
</dbReference>
<organism evidence="3 4">
    <name type="scientific">Folsomia candida</name>
    <name type="common">Springtail</name>
    <dbReference type="NCBI Taxonomy" id="158441"/>
    <lineage>
        <taxon>Eukaryota</taxon>
        <taxon>Metazoa</taxon>
        <taxon>Ecdysozoa</taxon>
        <taxon>Arthropoda</taxon>
        <taxon>Hexapoda</taxon>
        <taxon>Collembola</taxon>
        <taxon>Entomobryomorpha</taxon>
        <taxon>Isotomoidea</taxon>
        <taxon>Isotomidae</taxon>
        <taxon>Proisotominae</taxon>
        <taxon>Folsomia</taxon>
    </lineage>
</organism>
<accession>A0A226CZC4</accession>
<name>A0A226CZC4_FOLCA</name>
<keyword evidence="4" id="KW-1185">Reference proteome</keyword>
<evidence type="ECO:0000313" key="4">
    <source>
        <dbReference type="Proteomes" id="UP000198287"/>
    </source>
</evidence>
<protein>
    <submittedName>
        <fullName evidence="3">Heat shock protein STI1</fullName>
    </submittedName>
</protein>
<gene>
    <name evidence="3" type="ORF">Fcan01_26536</name>
</gene>
<keyword evidence="3" id="KW-0346">Stress response</keyword>
<proteinExistence type="predicted"/>
<dbReference type="AlphaFoldDB" id="A0A226CZC4"/>
<dbReference type="Proteomes" id="UP000198287">
    <property type="component" value="Unassembled WGS sequence"/>
</dbReference>
<dbReference type="PANTHER" id="PTHR22904:SF513">
    <property type="match status" value="1"/>
</dbReference>
<evidence type="ECO:0000256" key="1">
    <source>
        <dbReference type="ARBA" id="ARBA00022737"/>
    </source>
</evidence>
<dbReference type="SUPFAM" id="SSF81901">
    <property type="entry name" value="HCP-like"/>
    <property type="match status" value="1"/>
</dbReference>
<dbReference type="SMART" id="SM00028">
    <property type="entry name" value="TPR"/>
    <property type="match status" value="3"/>
</dbReference>
<reference evidence="3 4" key="1">
    <citation type="submission" date="2015-12" db="EMBL/GenBank/DDBJ databases">
        <title>The genome of Folsomia candida.</title>
        <authorList>
            <person name="Faddeeva A."/>
            <person name="Derks M.F."/>
            <person name="Anvar Y."/>
            <person name="Smit S."/>
            <person name="Van Straalen N."/>
            <person name="Roelofs D."/>
        </authorList>
    </citation>
    <scope>NUCLEOTIDE SEQUENCE [LARGE SCALE GENOMIC DNA]</scope>
    <source>
        <strain evidence="3 4">VU population</strain>
        <tissue evidence="3">Whole body</tissue>
    </source>
</reference>
<evidence type="ECO:0000256" key="2">
    <source>
        <dbReference type="ARBA" id="ARBA00022803"/>
    </source>
</evidence>
<dbReference type="InterPro" id="IPR019734">
    <property type="entry name" value="TPR_rpt"/>
</dbReference>
<keyword evidence="1" id="KW-0677">Repeat</keyword>
<dbReference type="EMBL" id="LNIX01000044">
    <property type="protein sequence ID" value="OXA38662.1"/>
    <property type="molecule type" value="Genomic_DNA"/>
</dbReference>
<dbReference type="PANTHER" id="PTHR22904">
    <property type="entry name" value="TPR REPEAT CONTAINING PROTEIN"/>
    <property type="match status" value="1"/>
</dbReference>
<dbReference type="SMART" id="SM00671">
    <property type="entry name" value="SEL1"/>
    <property type="match status" value="2"/>
</dbReference>
<evidence type="ECO:0000313" key="3">
    <source>
        <dbReference type="EMBL" id="OXA38662.1"/>
    </source>
</evidence>
<sequence>MQIDVGMTALIRLIRTIYKTSGADLNKISVIALSACRCSLSGPDNLYVEKTTIDNYNKLELLLVSTTSVIQELFLIRWLASQGCEWQNSKSFGERLIQKLSKLKNVYKNFQKIQREMLQSGDVTTWDITLITLLLKQPIYQGYKTEVDITNENTVIEEASKIRNQLAHKSLKTLNDDEREEGCHYSHRRVVLLKDEGNQFYSSGQFNEARDAYTRAIGVSENLPNDLLGVLYSNRSQTYIKMVSKKLSDSEQQSYYKLALADGLEAIKQRPAWSKAFFRVAEAYRGLSLWKQAVNNYERFCVLEPTLAISVKEKLDICKIMANIILIADPEDEEGHPMSFDERINNWNDDPNSDGAMTRRRWMAMEALRTGESYTMLGHRYRMGWDLNIDLNEAMRCYIKAKKLGDVEGIYWLARMKYRGQVSDPDPTVGFELLQDGAMSKVSDGRDQHWVAVCRYAPRTTTRRKISEAFEQIQEMRDSGVSESYMEQAEKITNWVEVAVKKIENRPILRKEHVLTLKPDKFTDEVLLPYVAQSALARKIVEARRKHAELVTLLTTYEGDMPLKCVDLFYEAYQPEVEVVHQMGPSQEFVISCKHMLSRGNITKEADRKLRFCIAQCTRDETSALWLEESIKLYPNDALFKNLLSNVYGFLGRNEDGLKLVDEVLMKDPSNRDALFGRATHLRVLGKLPDAIRATNDFLRSAEKEDRKRPEFFYTLGYLHFKIGKKDCMQKFLSYYKEGKKAESDLLPCFLPYENNVKTQADLLAKMIRLRFNSLESRGVSGTTRGMECLLEIPGRVKNLIFSVDFEVDASVDDLPKILYSFLKKRSPTLETLTLQMSWRKQGKYVYWKFLRFPVMKNFRIAGTMITSVKFEVRPGKFGANDYNACFPVWSCWRVFFPFENQYNFQVVKFVKNIQVRMVSNMELAKMYTRFFDVFPSAKESLIKPLQDLLLK</sequence>
<dbReference type="OMA" id="DERINNW"/>
<dbReference type="SUPFAM" id="SSF48452">
    <property type="entry name" value="TPR-like"/>
    <property type="match status" value="2"/>
</dbReference>
<dbReference type="InterPro" id="IPR006597">
    <property type="entry name" value="Sel1-like"/>
</dbReference>
<keyword evidence="2" id="KW-0802">TPR repeat</keyword>
<dbReference type="OrthoDB" id="2423701at2759"/>
<comment type="caution">
    <text evidence="3">The sequence shown here is derived from an EMBL/GenBank/DDBJ whole genome shotgun (WGS) entry which is preliminary data.</text>
</comment>